<keyword evidence="2" id="KW-0812">Transmembrane</keyword>
<sequence>MRIFLAFLMFWLVAILGSLLIISFDKKKTIKIVKQRNHREVPQPKIAQRHLATVTKKSDIREFTKEIAATTEESEISQSKTSSTDFISVTSSDQTADEDQ</sequence>
<evidence type="ECO:0000256" key="2">
    <source>
        <dbReference type="SAM" id="Phobius"/>
    </source>
</evidence>
<dbReference type="Proteomes" id="UP000735302">
    <property type="component" value="Unassembled WGS sequence"/>
</dbReference>
<name>A0AAV4AM44_9GAST</name>
<evidence type="ECO:0000313" key="4">
    <source>
        <dbReference type="Proteomes" id="UP000735302"/>
    </source>
</evidence>
<evidence type="ECO:0000256" key="1">
    <source>
        <dbReference type="SAM" id="MobiDB-lite"/>
    </source>
</evidence>
<accession>A0AAV4AM44</accession>
<evidence type="ECO:0000313" key="3">
    <source>
        <dbReference type="EMBL" id="GFO08824.1"/>
    </source>
</evidence>
<dbReference type="EMBL" id="BLXT01004001">
    <property type="protein sequence ID" value="GFO08824.1"/>
    <property type="molecule type" value="Genomic_DNA"/>
</dbReference>
<dbReference type="AlphaFoldDB" id="A0AAV4AM44"/>
<comment type="caution">
    <text evidence="3">The sequence shown here is derived from an EMBL/GenBank/DDBJ whole genome shotgun (WGS) entry which is preliminary data.</text>
</comment>
<feature type="transmembrane region" description="Helical" evidence="2">
    <location>
        <begin position="6"/>
        <end position="24"/>
    </location>
</feature>
<protein>
    <submittedName>
        <fullName evidence="3">Uncharacterized protein</fullName>
    </submittedName>
</protein>
<keyword evidence="2" id="KW-1133">Transmembrane helix</keyword>
<feature type="compositionally biased region" description="Polar residues" evidence="1">
    <location>
        <begin position="76"/>
        <end position="94"/>
    </location>
</feature>
<gene>
    <name evidence="3" type="ORF">PoB_003532900</name>
</gene>
<feature type="region of interest" description="Disordered" evidence="1">
    <location>
        <begin position="69"/>
        <end position="100"/>
    </location>
</feature>
<proteinExistence type="predicted"/>
<organism evidence="3 4">
    <name type="scientific">Plakobranchus ocellatus</name>
    <dbReference type="NCBI Taxonomy" id="259542"/>
    <lineage>
        <taxon>Eukaryota</taxon>
        <taxon>Metazoa</taxon>
        <taxon>Spiralia</taxon>
        <taxon>Lophotrochozoa</taxon>
        <taxon>Mollusca</taxon>
        <taxon>Gastropoda</taxon>
        <taxon>Heterobranchia</taxon>
        <taxon>Euthyneura</taxon>
        <taxon>Panpulmonata</taxon>
        <taxon>Sacoglossa</taxon>
        <taxon>Placobranchoidea</taxon>
        <taxon>Plakobranchidae</taxon>
        <taxon>Plakobranchus</taxon>
    </lineage>
</organism>
<keyword evidence="4" id="KW-1185">Reference proteome</keyword>
<keyword evidence="2" id="KW-0472">Membrane</keyword>
<reference evidence="3 4" key="1">
    <citation type="journal article" date="2021" name="Elife">
        <title>Chloroplast acquisition without the gene transfer in kleptoplastic sea slugs, Plakobranchus ocellatus.</title>
        <authorList>
            <person name="Maeda T."/>
            <person name="Takahashi S."/>
            <person name="Yoshida T."/>
            <person name="Shimamura S."/>
            <person name="Takaki Y."/>
            <person name="Nagai Y."/>
            <person name="Toyoda A."/>
            <person name="Suzuki Y."/>
            <person name="Arimoto A."/>
            <person name="Ishii H."/>
            <person name="Satoh N."/>
            <person name="Nishiyama T."/>
            <person name="Hasebe M."/>
            <person name="Maruyama T."/>
            <person name="Minagawa J."/>
            <person name="Obokata J."/>
            <person name="Shigenobu S."/>
        </authorList>
    </citation>
    <scope>NUCLEOTIDE SEQUENCE [LARGE SCALE GENOMIC DNA]</scope>
</reference>